<dbReference type="Proteomes" id="UP001610728">
    <property type="component" value="Unassembled WGS sequence"/>
</dbReference>
<accession>A0ABR4MGB8</accession>
<sequence length="159" mass="17828">MSIICSSLVTSTGRDEIGQKGVDAQRMVELGAGDGKAVWNMCPNRASEIYKVSYRTPRRRCNGTPSRRDTIPKSRRQPDLDMRFNRKYDYKRAKCEDPAIIRSWFTLVENTIAKYGISLADIYNFDETGFIMGVIAAGIVVTSADRHGKAKSVQLGSRE</sequence>
<organism evidence="1 2">
    <name type="scientific">Ceratocystis lukuohia</name>
    <dbReference type="NCBI Taxonomy" id="2019550"/>
    <lineage>
        <taxon>Eukaryota</taxon>
        <taxon>Fungi</taxon>
        <taxon>Dikarya</taxon>
        <taxon>Ascomycota</taxon>
        <taxon>Pezizomycotina</taxon>
        <taxon>Sordariomycetes</taxon>
        <taxon>Hypocreomycetidae</taxon>
        <taxon>Microascales</taxon>
        <taxon>Ceratocystidaceae</taxon>
        <taxon>Ceratocystis</taxon>
    </lineage>
</organism>
<gene>
    <name evidence="1" type="ORF">HOO65_050447</name>
</gene>
<comment type="caution">
    <text evidence="1">The sequence shown here is derived from an EMBL/GenBank/DDBJ whole genome shotgun (WGS) entry which is preliminary data.</text>
</comment>
<keyword evidence="2" id="KW-1185">Reference proteome</keyword>
<dbReference type="RefSeq" id="XP_070858506.1">
    <property type="nucleotide sequence ID" value="XM_071003511.1"/>
</dbReference>
<name>A0ABR4MGB8_9PEZI</name>
<reference evidence="1 2" key="1">
    <citation type="submission" date="2020-05" db="EMBL/GenBank/DDBJ databases">
        <title>Ceratocystis lukuohia genome.</title>
        <authorList>
            <person name="Harrington T.C."/>
            <person name="Kim K."/>
            <person name="Mayers C.G."/>
        </authorList>
    </citation>
    <scope>NUCLEOTIDE SEQUENCE [LARGE SCALE GENOMIC DNA]</scope>
    <source>
        <strain evidence="1 2">C4212</strain>
    </source>
</reference>
<protein>
    <submittedName>
        <fullName evidence="1">Uncharacterized protein</fullName>
    </submittedName>
</protein>
<evidence type="ECO:0000313" key="1">
    <source>
        <dbReference type="EMBL" id="KAL2887326.1"/>
    </source>
</evidence>
<dbReference type="EMBL" id="JABSNW010000005">
    <property type="protein sequence ID" value="KAL2887326.1"/>
    <property type="molecule type" value="Genomic_DNA"/>
</dbReference>
<dbReference type="GeneID" id="98119059"/>
<proteinExistence type="predicted"/>
<evidence type="ECO:0000313" key="2">
    <source>
        <dbReference type="Proteomes" id="UP001610728"/>
    </source>
</evidence>